<dbReference type="InterPro" id="IPR017517">
    <property type="entry name" value="Maleyloyr_isom"/>
</dbReference>
<feature type="domain" description="MDMPI C-terminal" evidence="1">
    <location>
        <begin position="139"/>
        <end position="229"/>
    </location>
</feature>
<dbReference type="SUPFAM" id="SSF109854">
    <property type="entry name" value="DinB/YfiT-like putative metalloenzymes"/>
    <property type="match status" value="1"/>
</dbReference>
<dbReference type="RefSeq" id="WP_133878639.1">
    <property type="nucleotide sequence ID" value="NZ_BOMD01000108.1"/>
</dbReference>
<evidence type="ECO:0000313" key="4">
    <source>
        <dbReference type="Proteomes" id="UP000294901"/>
    </source>
</evidence>
<dbReference type="InterPro" id="IPR010872">
    <property type="entry name" value="MDMPI_C-term_domain"/>
</dbReference>
<name>A0A4R6JDT9_9ACTN</name>
<sequence length="236" mass="25299">MDFPELLRLIDERSAAFQAVIASAPSLDVPVPTCPGWTLADLERHLVDGRRKWAAIAAAGPAGSFAWSGAPPVPLAEATRELIDALRAAGPEAGCWTWWGRSQSPQTCAAVARHQVQELAVHTYDAQVAVGDPQPLPVEVALDGVDEFQTTCVATTSPWPHEPAVLRYDATEGRSWRIFFSAEGARCEPGDGPADVSVTAPAGDLVLLCYGRLSPEAVKVEGDRRVLDRLIAWEPA</sequence>
<dbReference type="PANTHER" id="PTHR40758">
    <property type="entry name" value="CONSERVED PROTEIN"/>
    <property type="match status" value="1"/>
</dbReference>
<keyword evidence="4" id="KW-1185">Reference proteome</keyword>
<evidence type="ECO:0000259" key="2">
    <source>
        <dbReference type="Pfam" id="PF11716"/>
    </source>
</evidence>
<dbReference type="GO" id="GO:0005886">
    <property type="term" value="C:plasma membrane"/>
    <property type="evidence" value="ECO:0007669"/>
    <property type="project" value="TreeGrafter"/>
</dbReference>
<evidence type="ECO:0000259" key="1">
    <source>
        <dbReference type="Pfam" id="PF07398"/>
    </source>
</evidence>
<dbReference type="AlphaFoldDB" id="A0A4R6JDT9"/>
<gene>
    <name evidence="3" type="ORF">C8E87_8176</name>
</gene>
<dbReference type="Pfam" id="PF07398">
    <property type="entry name" value="MDMPI_C"/>
    <property type="match status" value="1"/>
</dbReference>
<proteinExistence type="predicted"/>
<dbReference type="InterPro" id="IPR034660">
    <property type="entry name" value="DinB/YfiT-like"/>
</dbReference>
<accession>A0A4R6JDT9</accession>
<dbReference type="NCBIfam" id="TIGR03083">
    <property type="entry name" value="maleylpyruvate isomerase family mycothiol-dependent enzyme"/>
    <property type="match status" value="1"/>
</dbReference>
<dbReference type="Pfam" id="PF11716">
    <property type="entry name" value="MDMPI_N"/>
    <property type="match status" value="1"/>
</dbReference>
<reference evidence="3 4" key="1">
    <citation type="submission" date="2019-03" db="EMBL/GenBank/DDBJ databases">
        <title>Sequencing the genomes of 1000 actinobacteria strains.</title>
        <authorList>
            <person name="Klenk H.-P."/>
        </authorList>
    </citation>
    <scope>NUCLEOTIDE SEQUENCE [LARGE SCALE GENOMIC DNA]</scope>
    <source>
        <strain evidence="3 4">DSM 43805</strain>
    </source>
</reference>
<feature type="domain" description="Mycothiol-dependent maleylpyruvate isomerase metal-binding" evidence="2">
    <location>
        <begin position="7"/>
        <end position="127"/>
    </location>
</feature>
<organism evidence="3 4">
    <name type="scientific">Paractinoplanes brasiliensis</name>
    <dbReference type="NCBI Taxonomy" id="52695"/>
    <lineage>
        <taxon>Bacteria</taxon>
        <taxon>Bacillati</taxon>
        <taxon>Actinomycetota</taxon>
        <taxon>Actinomycetes</taxon>
        <taxon>Micromonosporales</taxon>
        <taxon>Micromonosporaceae</taxon>
        <taxon>Paractinoplanes</taxon>
    </lineage>
</organism>
<evidence type="ECO:0000313" key="3">
    <source>
        <dbReference type="EMBL" id="TDO32705.1"/>
    </source>
</evidence>
<dbReference type="Proteomes" id="UP000294901">
    <property type="component" value="Unassembled WGS sequence"/>
</dbReference>
<dbReference type="EMBL" id="SNWR01000002">
    <property type="protein sequence ID" value="TDO32705.1"/>
    <property type="molecule type" value="Genomic_DNA"/>
</dbReference>
<protein>
    <submittedName>
        <fullName evidence="3">Uncharacterized protein (TIGR03083 family)</fullName>
    </submittedName>
</protein>
<dbReference type="OrthoDB" id="3671213at2"/>
<dbReference type="InterPro" id="IPR024344">
    <property type="entry name" value="MDMPI_metal-binding"/>
</dbReference>
<dbReference type="PANTHER" id="PTHR40758:SF1">
    <property type="entry name" value="CONSERVED PROTEIN"/>
    <property type="match status" value="1"/>
</dbReference>
<comment type="caution">
    <text evidence="3">The sequence shown here is derived from an EMBL/GenBank/DDBJ whole genome shotgun (WGS) entry which is preliminary data.</text>
</comment>
<dbReference type="GO" id="GO:0046872">
    <property type="term" value="F:metal ion binding"/>
    <property type="evidence" value="ECO:0007669"/>
    <property type="project" value="InterPro"/>
</dbReference>